<gene>
    <name evidence="26" type="ORF">J0S82_006435</name>
</gene>
<dbReference type="FunFam" id="3.30.160.60:FF:000358">
    <property type="entry name" value="zinc finger protein 24"/>
    <property type="match status" value="1"/>
</dbReference>
<dbReference type="PROSITE" id="PS50157">
    <property type="entry name" value="ZINC_FINGER_C2H2_2"/>
    <property type="match status" value="13"/>
</dbReference>
<dbReference type="FunFam" id="3.30.160.60:FF:000737">
    <property type="entry name" value="Zinc finger protein 565"/>
    <property type="match status" value="1"/>
</dbReference>
<feature type="domain" description="C2H2-type" evidence="23">
    <location>
        <begin position="1070"/>
        <end position="1097"/>
    </location>
</feature>
<feature type="compositionally biased region" description="Low complexity" evidence="22">
    <location>
        <begin position="409"/>
        <end position="418"/>
    </location>
</feature>
<dbReference type="FunFam" id="3.30.160.60:FF:000212">
    <property type="entry name" value="zinc finger protein 382 isoform X2"/>
    <property type="match status" value="1"/>
</dbReference>
<feature type="domain" description="C2H2-type" evidence="23">
    <location>
        <begin position="1210"/>
        <end position="1237"/>
    </location>
</feature>
<keyword evidence="12" id="KW-0805">Transcription regulation</keyword>
<dbReference type="SMART" id="SM00355">
    <property type="entry name" value="ZnF_C2H2"/>
    <property type="match status" value="13"/>
</dbReference>
<dbReference type="InterPro" id="IPR013087">
    <property type="entry name" value="Znf_C2H2_type"/>
</dbReference>
<feature type="compositionally biased region" description="Basic and acidic residues" evidence="22">
    <location>
        <begin position="1302"/>
        <end position="1317"/>
    </location>
</feature>
<feature type="domain" description="C2H2-type" evidence="23">
    <location>
        <begin position="1098"/>
        <end position="1125"/>
    </location>
</feature>
<evidence type="ECO:0000256" key="4">
    <source>
        <dbReference type="ARBA" id="ARBA00022490"/>
    </source>
</evidence>
<dbReference type="FunFam" id="1.10.4020.10:FF:000001">
    <property type="entry name" value="zinc finger protein 263 isoform X1"/>
    <property type="match status" value="1"/>
</dbReference>
<comment type="subcellular location">
    <subcellularLocation>
        <location evidence="1">Cytoplasm</location>
    </subcellularLocation>
    <subcellularLocation>
        <location evidence="2">Nucleus</location>
        <location evidence="2">Nucleolus</location>
    </subcellularLocation>
</comment>
<evidence type="ECO:0000259" key="24">
    <source>
        <dbReference type="PROSITE" id="PS50804"/>
    </source>
</evidence>
<dbReference type="SUPFAM" id="SSF109640">
    <property type="entry name" value="KRAB domain (Kruppel-associated box)"/>
    <property type="match status" value="1"/>
</dbReference>
<dbReference type="GO" id="GO:0000978">
    <property type="term" value="F:RNA polymerase II cis-regulatory region sequence-specific DNA binding"/>
    <property type="evidence" value="ECO:0007669"/>
    <property type="project" value="TreeGrafter"/>
</dbReference>
<dbReference type="CDD" id="cd07765">
    <property type="entry name" value="KRAB_A-box"/>
    <property type="match status" value="1"/>
</dbReference>
<dbReference type="GO" id="GO:0005737">
    <property type="term" value="C:cytoplasm"/>
    <property type="evidence" value="ECO:0007669"/>
    <property type="project" value="UniProtKB-SubCell"/>
</dbReference>
<dbReference type="PANTHER" id="PTHR24384">
    <property type="entry name" value="FINGER PUTATIVE TRANSCRIPTION FACTOR FAMILY-RELATED"/>
    <property type="match status" value="1"/>
</dbReference>
<feature type="region of interest" description="Disordered" evidence="22">
    <location>
        <begin position="1"/>
        <end position="23"/>
    </location>
</feature>
<dbReference type="SMART" id="SM00431">
    <property type="entry name" value="SCAN"/>
    <property type="match status" value="1"/>
</dbReference>
<reference evidence="26" key="1">
    <citation type="journal article" date="2021" name="Evol. Appl.">
        <title>The genome of the Pyrenean desman and the effects of bottlenecks and inbreeding on the genomic landscape of an endangered species.</title>
        <authorList>
            <person name="Escoda L."/>
            <person name="Castresana J."/>
        </authorList>
    </citation>
    <scope>NUCLEOTIDE SEQUENCE</scope>
    <source>
        <strain evidence="26">IBE-C5619</strain>
    </source>
</reference>
<dbReference type="InterPro" id="IPR036236">
    <property type="entry name" value="Znf_C2H2_sf"/>
</dbReference>
<dbReference type="FunFam" id="3.30.160.60:FF:000951">
    <property type="entry name" value="Zinc finger protein 8"/>
    <property type="match status" value="2"/>
</dbReference>
<dbReference type="OrthoDB" id="6077919at2759"/>
<evidence type="ECO:0000256" key="22">
    <source>
        <dbReference type="SAM" id="MobiDB-lite"/>
    </source>
</evidence>
<feature type="compositionally biased region" description="Basic residues" evidence="22">
    <location>
        <begin position="832"/>
        <end position="847"/>
    </location>
</feature>
<keyword evidence="13" id="KW-0238">DNA-binding</keyword>
<comment type="function">
    <text evidence="16">Probable transcription repressor. Specifically binds to the 3'-end of zinc-finger coding genes and recruiting chromatin-modifying proteins such as SETDB1 and TRIM28/KAP1, leading to transcription repression. The SETDB1-TRIM28-ZNF274 complex may play a role in recruiting ATRX to the 3'-exons of zinc-finger coding genes with atypical chromatin signatures to establish or maintain/protect H3K9me3 at these transcriptionally active regions.</text>
</comment>
<dbReference type="SUPFAM" id="SSF57667">
    <property type="entry name" value="beta-beta-alpha zinc fingers"/>
    <property type="match status" value="8"/>
</dbReference>
<dbReference type="FunFam" id="3.30.160.60:FF:000965">
    <property type="entry name" value="Neurotrophin receptor-interacting factor homolog"/>
    <property type="match status" value="1"/>
</dbReference>
<keyword evidence="8" id="KW-0677">Repeat</keyword>
<feature type="domain" description="C2H2-type" evidence="23">
    <location>
        <begin position="1280"/>
        <end position="1307"/>
    </location>
</feature>
<evidence type="ECO:0000256" key="6">
    <source>
        <dbReference type="ARBA" id="ARBA00022499"/>
    </source>
</evidence>
<feature type="region of interest" description="Disordered" evidence="22">
    <location>
        <begin position="152"/>
        <end position="177"/>
    </location>
</feature>
<dbReference type="GO" id="GO:0042802">
    <property type="term" value="F:identical protein binding"/>
    <property type="evidence" value="ECO:0007669"/>
    <property type="project" value="UniProtKB-ARBA"/>
</dbReference>
<dbReference type="CDD" id="cd07936">
    <property type="entry name" value="SCAN"/>
    <property type="match status" value="1"/>
</dbReference>
<dbReference type="InterPro" id="IPR050752">
    <property type="entry name" value="C2H2-ZF_domain"/>
</dbReference>
<dbReference type="PROSITE" id="PS00028">
    <property type="entry name" value="ZINC_FINGER_C2H2_1"/>
    <property type="match status" value="12"/>
</dbReference>
<proteinExistence type="inferred from homology"/>
<organism evidence="26 27">
    <name type="scientific">Galemys pyrenaicus</name>
    <name type="common">Iberian desman</name>
    <name type="synonym">Pyrenean desman</name>
    <dbReference type="NCBI Taxonomy" id="202257"/>
    <lineage>
        <taxon>Eukaryota</taxon>
        <taxon>Metazoa</taxon>
        <taxon>Chordata</taxon>
        <taxon>Craniata</taxon>
        <taxon>Vertebrata</taxon>
        <taxon>Euteleostomi</taxon>
        <taxon>Mammalia</taxon>
        <taxon>Eutheria</taxon>
        <taxon>Laurasiatheria</taxon>
        <taxon>Eulipotyphla</taxon>
        <taxon>Talpidae</taxon>
        <taxon>Galemys</taxon>
    </lineage>
</organism>
<dbReference type="InterPro" id="IPR003309">
    <property type="entry name" value="SCAN_dom"/>
</dbReference>
<feature type="compositionally biased region" description="Basic and acidic residues" evidence="22">
    <location>
        <begin position="963"/>
        <end position="982"/>
    </location>
</feature>
<feature type="domain" description="C2H2-type" evidence="23">
    <location>
        <begin position="787"/>
        <end position="814"/>
    </location>
</feature>
<evidence type="ECO:0000256" key="14">
    <source>
        <dbReference type="ARBA" id="ARBA00023163"/>
    </source>
</evidence>
<evidence type="ECO:0000256" key="10">
    <source>
        <dbReference type="ARBA" id="ARBA00022833"/>
    </source>
</evidence>
<feature type="compositionally biased region" description="Basic and acidic residues" evidence="22">
    <location>
        <begin position="158"/>
        <end position="177"/>
    </location>
</feature>
<dbReference type="InterPro" id="IPR001909">
    <property type="entry name" value="KRAB"/>
</dbReference>
<evidence type="ECO:0000259" key="23">
    <source>
        <dbReference type="PROSITE" id="PS50157"/>
    </source>
</evidence>
<keyword evidence="15 21" id="KW-0539">Nucleus</keyword>
<dbReference type="GO" id="GO:0000981">
    <property type="term" value="F:DNA-binding transcription factor activity, RNA polymerase II-specific"/>
    <property type="evidence" value="ECO:0007669"/>
    <property type="project" value="TreeGrafter"/>
</dbReference>
<feature type="non-terminal residue" evidence="26">
    <location>
        <position position="1"/>
    </location>
</feature>
<dbReference type="PANTHER" id="PTHR24384:SF242">
    <property type="entry name" value="ZINC FINGER PROTEIN 628"/>
    <property type="match status" value="1"/>
</dbReference>
<evidence type="ECO:0000256" key="18">
    <source>
        <dbReference type="ARBA" id="ARBA00073976"/>
    </source>
</evidence>
<feature type="domain" description="C2H2-type" evidence="23">
    <location>
        <begin position="703"/>
        <end position="730"/>
    </location>
</feature>
<feature type="domain" description="SCAN box" evidence="24">
    <location>
        <begin position="180"/>
        <end position="258"/>
    </location>
</feature>
<keyword evidence="7" id="KW-0479">Metal-binding</keyword>
<feature type="region of interest" description="Disordered" evidence="22">
    <location>
        <begin position="954"/>
        <end position="982"/>
    </location>
</feature>
<comment type="similarity">
    <text evidence="3">Belongs to the krueppel C2H2-type zinc-finger protein family.</text>
</comment>
<dbReference type="Pfam" id="PF01352">
    <property type="entry name" value="KRAB"/>
    <property type="match status" value="1"/>
</dbReference>
<sequence length="1385" mass="150873">VLDWRKGGRAAWGGSDGEGRRGGVGGAGFALCRLGLGLASGPTPALRRASVSLRPHGGARKGRSVGSPWCHPGQLRTPGRVLPHRPRPARPSQPRTVSVSRCRRASPPPQDAPRPDPGPAESPLAKIKLVEVLTLNREVARTRNAQIRALYADGRGLNPEEPREPAPRPAAEPRDPEAARQRFRGFRYQEAAGPREALARLRELCRRWLRPEARSKEQMLELLVLEQFLGALPAKLRMWVQSQHPEDCQRAAALVEDMAWVTQQDGECWRREDPGFEGVVAGAGGRGKEADGPRQGSCTTVPTFLMPVWSPGPCIASEPGLWPGGSSRSSSLSSWGAATGRAWRLLSPQDLHRAGPADLAAVRSASPAQDCAPDAPAPQQEEEKCLELAVARPAKAAPEQKQAWPSWARGRPGPGQLLRRVRRSTDPARQSQTVVMERVLGQVPEEQGTQAAAPLGVGCGGVSVCGQGPAPRGRTLGPHRVSGAVLRSEPLDVRSGLLSLSVTLDAGPQEPVTFLDVAVDFSRDEWGLLDPVQRTQYHDVMLETLGHLVSVGEAPARPEGRAPSGLTHSPPRALTRKSDVPEEEPAQGPKEEEAARAEASGDNAPAGPPQDGAPRSQPGGSRAEAPDARPRTRRAKPVPRKRLRRRVTQLRAGTLGPRARTRPRSGRGDEPHQAREASAAGRAGPRAPQQITFVRVHPGSQVCRCSACGKVFRNPRYFSVHKKIHTGEKPYVCGDCGKAFVQSSSLTQHQRIHTGERPFRCAHCGRTFNDRSAISQHLRTHTGAKPYRCRDCGKAFRQSSHLTRHQRTHTGERPYACAQCGKAFTQSSHLIGHQKTHRTAKCRKKRPASPPAAARAAQSQRQGPRHTRAGALRLTTAAGAASGGGWEGGKLSYDLGVPRRTHSGEKHYACQQFWTSSTQRSKLNGHQRMHTGEKPCQESGKPFSGILTLVEGCPGGAPPATPVREDRAGEGQENAPKEDLDRSGQVELDLEEVPLQDRGYSSLRLEGDRVLGSGLDPCLELCQSQGLGAEHSRATAPEPEPRLMGQQTGPPGPALQGAEPARSQALDKPYKCAECGKSFNHNAHLTVHRRIHTGERPYVCKECGKAFSQNSSLVQHERIHTGDKPYKCAECGKSFCHSTHLTVHRRIHTGEKPYACGDCGRAFNQNSSLGRHRRTHTGEKPYACSVCGKAFSRTTCLFLHLRTHTEERPYECSHCGKGFRHSSSLAQHQRKHAGERPYECRQRLVFEQASALARREWAEALGRDPPLSPEERARRSERPFRCSQCGKCFIQSSHLIRHQITHTREEVPGRNRRREPALGRSPRPGRRPRPGDSPAGGAKAGQPAGRALALFDIHEIMQEKSPVHVIGVEEPAAGASVLFDIREPS</sequence>
<evidence type="ECO:0000256" key="5">
    <source>
        <dbReference type="ARBA" id="ARBA00022491"/>
    </source>
</evidence>
<dbReference type="FunFam" id="3.30.160.60:FF:001524">
    <property type="entry name" value="Zinc finger protein 8"/>
    <property type="match status" value="1"/>
</dbReference>
<evidence type="ECO:0000259" key="25">
    <source>
        <dbReference type="PROSITE" id="PS50805"/>
    </source>
</evidence>
<dbReference type="InterPro" id="IPR038269">
    <property type="entry name" value="SCAN_sf"/>
</dbReference>
<feature type="domain" description="C2H2-type" evidence="23">
    <location>
        <begin position="1154"/>
        <end position="1181"/>
    </location>
</feature>
<dbReference type="Gene3D" id="6.10.140.140">
    <property type="match status" value="1"/>
</dbReference>
<evidence type="ECO:0000256" key="19">
    <source>
        <dbReference type="ARBA" id="ARBA00079196"/>
    </source>
</evidence>
<feature type="domain" description="C2H2-type" evidence="23">
    <location>
        <begin position="1126"/>
        <end position="1153"/>
    </location>
</feature>
<comment type="caution">
    <text evidence="26">The sequence shown here is derived from an EMBL/GenBank/DDBJ whole genome shotgun (WGS) entry which is preliminary data.</text>
</comment>
<evidence type="ECO:0000256" key="7">
    <source>
        <dbReference type="ARBA" id="ARBA00022723"/>
    </source>
</evidence>
<feature type="domain" description="C2H2-type" evidence="23">
    <location>
        <begin position="815"/>
        <end position="842"/>
    </location>
</feature>
<feature type="domain" description="C2H2-type" evidence="23">
    <location>
        <begin position="908"/>
        <end position="935"/>
    </location>
</feature>
<feature type="compositionally biased region" description="Basic and acidic residues" evidence="22">
    <location>
        <begin position="666"/>
        <end position="675"/>
    </location>
</feature>
<feature type="domain" description="KRAB" evidence="25">
    <location>
        <begin position="512"/>
        <end position="596"/>
    </location>
</feature>
<dbReference type="FunFam" id="3.30.160.60:FF:001712">
    <property type="entry name" value="Neurotrophin receptor-interacting factor homolog"/>
    <property type="match status" value="1"/>
</dbReference>
<feature type="domain" description="C2H2-type" evidence="23">
    <location>
        <begin position="731"/>
        <end position="758"/>
    </location>
</feature>
<feature type="region of interest" description="Disordered" evidence="22">
    <location>
        <begin position="397"/>
        <end position="431"/>
    </location>
</feature>
<evidence type="ECO:0000256" key="12">
    <source>
        <dbReference type="ARBA" id="ARBA00023015"/>
    </source>
</evidence>
<feature type="compositionally biased region" description="Low complexity" evidence="22">
    <location>
        <begin position="851"/>
        <end position="862"/>
    </location>
</feature>
<evidence type="ECO:0000256" key="3">
    <source>
        <dbReference type="ARBA" id="ARBA00006991"/>
    </source>
</evidence>
<dbReference type="SUPFAM" id="SSF47353">
    <property type="entry name" value="Retrovirus capsid dimerization domain-like"/>
    <property type="match status" value="1"/>
</dbReference>
<dbReference type="EMBL" id="JAGFMF010011892">
    <property type="protein sequence ID" value="KAG8510196.1"/>
    <property type="molecule type" value="Genomic_DNA"/>
</dbReference>
<dbReference type="GO" id="GO:0005730">
    <property type="term" value="C:nucleolus"/>
    <property type="evidence" value="ECO:0007669"/>
    <property type="project" value="UniProtKB-SubCell"/>
</dbReference>
<dbReference type="Pfam" id="PF00096">
    <property type="entry name" value="zf-C2H2"/>
    <property type="match status" value="10"/>
</dbReference>
<keyword evidence="6" id="KW-1017">Isopeptide bond</keyword>
<keyword evidence="9 20" id="KW-0863">Zinc-finger</keyword>
<name>A0A8J5ZYW7_GALPY</name>
<feature type="domain" description="C2H2-type" evidence="23">
    <location>
        <begin position="759"/>
        <end position="786"/>
    </location>
</feature>
<dbReference type="FunFam" id="3.30.160.60:FF:001270">
    <property type="entry name" value="zinc finger protein 583 isoform X1"/>
    <property type="match status" value="1"/>
</dbReference>
<dbReference type="Proteomes" id="UP000700334">
    <property type="component" value="Unassembled WGS sequence"/>
</dbReference>
<evidence type="ECO:0000256" key="11">
    <source>
        <dbReference type="ARBA" id="ARBA00022843"/>
    </source>
</evidence>
<dbReference type="Gene3D" id="1.10.4020.10">
    <property type="entry name" value="DNA breaking-rejoining enzymes"/>
    <property type="match status" value="1"/>
</dbReference>
<feature type="compositionally biased region" description="Gly residues" evidence="22">
    <location>
        <begin position="10"/>
        <end position="23"/>
    </location>
</feature>
<dbReference type="FunFam" id="3.30.160.60:FF:001442">
    <property type="entry name" value="zinc finger protein 696"/>
    <property type="match status" value="1"/>
</dbReference>
<feature type="region of interest" description="Disordered" evidence="22">
    <location>
        <begin position="830"/>
        <end position="867"/>
    </location>
</feature>
<evidence type="ECO:0000256" key="2">
    <source>
        <dbReference type="ARBA" id="ARBA00004604"/>
    </source>
</evidence>
<keyword evidence="27" id="KW-1185">Reference proteome</keyword>
<evidence type="ECO:0000256" key="16">
    <source>
        <dbReference type="ARBA" id="ARBA00060250"/>
    </source>
</evidence>
<dbReference type="Pfam" id="PF02023">
    <property type="entry name" value="SCAN"/>
    <property type="match status" value="1"/>
</dbReference>
<evidence type="ECO:0000256" key="21">
    <source>
        <dbReference type="PROSITE-ProRule" id="PRU00187"/>
    </source>
</evidence>
<keyword evidence="10" id="KW-0862">Zinc</keyword>
<dbReference type="PROSITE" id="PS50805">
    <property type="entry name" value="KRAB"/>
    <property type="match status" value="1"/>
</dbReference>
<feature type="compositionally biased region" description="Basic residues" evidence="22">
    <location>
        <begin position="631"/>
        <end position="648"/>
    </location>
</feature>
<feature type="compositionally biased region" description="Pro residues" evidence="22">
    <location>
        <begin position="106"/>
        <end position="120"/>
    </location>
</feature>
<protein>
    <recommendedName>
        <fullName evidence="18">Neurotrophin receptor-interacting factor homolog</fullName>
    </recommendedName>
    <alternativeName>
        <fullName evidence="19">Zinc finger protein 274</fullName>
    </alternativeName>
</protein>
<keyword evidence="5" id="KW-0678">Repressor</keyword>
<evidence type="ECO:0000313" key="27">
    <source>
        <dbReference type="Proteomes" id="UP000700334"/>
    </source>
</evidence>
<keyword evidence="11" id="KW-0832">Ubl conjugation</keyword>
<feature type="compositionally biased region" description="Low complexity" evidence="22">
    <location>
        <begin position="676"/>
        <end position="686"/>
    </location>
</feature>
<keyword evidence="4" id="KW-0963">Cytoplasm</keyword>
<dbReference type="Gene3D" id="3.30.160.60">
    <property type="entry name" value="Classic Zinc Finger"/>
    <property type="match status" value="13"/>
</dbReference>
<dbReference type="SMART" id="SM00349">
    <property type="entry name" value="KRAB"/>
    <property type="match status" value="1"/>
</dbReference>
<accession>A0A8J5ZYW7</accession>
<evidence type="ECO:0000256" key="20">
    <source>
        <dbReference type="PROSITE-ProRule" id="PRU00042"/>
    </source>
</evidence>
<dbReference type="Pfam" id="PF13894">
    <property type="entry name" value="zf-C2H2_4"/>
    <property type="match status" value="1"/>
</dbReference>
<dbReference type="PROSITE" id="PS50804">
    <property type="entry name" value="SCAN_BOX"/>
    <property type="match status" value="1"/>
</dbReference>
<evidence type="ECO:0000256" key="1">
    <source>
        <dbReference type="ARBA" id="ARBA00004496"/>
    </source>
</evidence>
<feature type="compositionally biased region" description="Low complexity" evidence="22">
    <location>
        <begin position="1332"/>
        <end position="1345"/>
    </location>
</feature>
<feature type="region of interest" description="Disordered" evidence="22">
    <location>
        <begin position="1029"/>
        <end position="1063"/>
    </location>
</feature>
<evidence type="ECO:0000313" key="26">
    <source>
        <dbReference type="EMBL" id="KAG8510196.1"/>
    </source>
</evidence>
<evidence type="ECO:0000256" key="13">
    <source>
        <dbReference type="ARBA" id="ARBA00023125"/>
    </source>
</evidence>
<evidence type="ECO:0000256" key="15">
    <source>
        <dbReference type="ARBA" id="ARBA00023242"/>
    </source>
</evidence>
<dbReference type="GO" id="GO:0008270">
    <property type="term" value="F:zinc ion binding"/>
    <property type="evidence" value="ECO:0007669"/>
    <property type="project" value="UniProtKB-KW"/>
</dbReference>
<evidence type="ECO:0000256" key="9">
    <source>
        <dbReference type="ARBA" id="ARBA00022771"/>
    </source>
</evidence>
<feature type="region of interest" description="Disordered" evidence="22">
    <location>
        <begin position="554"/>
        <end position="686"/>
    </location>
</feature>
<feature type="region of interest" description="Disordered" evidence="22">
    <location>
        <begin position="1302"/>
        <end position="1345"/>
    </location>
</feature>
<dbReference type="InterPro" id="IPR036051">
    <property type="entry name" value="KRAB_dom_sf"/>
</dbReference>
<dbReference type="FunFam" id="3.30.160.60:FF:002343">
    <property type="entry name" value="Zinc finger protein 33A"/>
    <property type="match status" value="1"/>
</dbReference>
<feature type="region of interest" description="Disordered" evidence="22">
    <location>
        <begin position="52"/>
        <end position="123"/>
    </location>
</feature>
<dbReference type="FunFam" id="3.30.160.60:FF:000508">
    <property type="entry name" value="Myeloid zinc finger 1"/>
    <property type="match status" value="1"/>
</dbReference>
<feature type="domain" description="C2H2-type" evidence="23">
    <location>
        <begin position="1182"/>
        <end position="1209"/>
    </location>
</feature>
<evidence type="ECO:0000256" key="8">
    <source>
        <dbReference type="ARBA" id="ARBA00022737"/>
    </source>
</evidence>
<evidence type="ECO:0000256" key="17">
    <source>
        <dbReference type="ARBA" id="ARBA00063015"/>
    </source>
</evidence>
<comment type="subunit">
    <text evidence="17">Interacts with SETDB1 and TRIM28/KAP1. Interacts with ATRX. Forms a complex with ATRX, SETDB1 and TRIM28.</text>
</comment>
<keyword evidence="14" id="KW-0804">Transcription</keyword>